<dbReference type="AlphaFoldDB" id="A0AAV0SYT8"/>
<comment type="subcellular location">
    <subcellularLocation>
        <location evidence="1 7">Mitochondrion</location>
    </subcellularLocation>
</comment>
<dbReference type="SUPFAM" id="SSF53335">
    <property type="entry name" value="S-adenosyl-L-methionine-dependent methyltransferases"/>
    <property type="match status" value="1"/>
</dbReference>
<evidence type="ECO:0000256" key="7">
    <source>
        <dbReference type="RuleBase" id="RU364114"/>
    </source>
</evidence>
<dbReference type="PANTHER" id="PTHR12049">
    <property type="entry name" value="PROTEIN ARGININE METHYLTRANSFERASE NDUFAF7, MITOCHONDRIAL"/>
    <property type="match status" value="1"/>
</dbReference>
<accession>A0AAV0SYT8</accession>
<keyword evidence="5 7" id="KW-0496">Mitochondrion</keyword>
<comment type="function">
    <text evidence="7">Arginine methyltransferase involved in the assembly or stability of mitochondrial NADH:ubiquinone oxidoreductase complex (complex I).</text>
</comment>
<evidence type="ECO:0000256" key="4">
    <source>
        <dbReference type="ARBA" id="ARBA00022679"/>
    </source>
</evidence>
<keyword evidence="4 7" id="KW-0808">Transferase</keyword>
<dbReference type="InterPro" id="IPR003788">
    <property type="entry name" value="NDUFAF7"/>
</dbReference>
<dbReference type="GO" id="GO:0032981">
    <property type="term" value="P:mitochondrial respiratory chain complex I assembly"/>
    <property type="evidence" value="ECO:0007669"/>
    <property type="project" value="TreeGrafter"/>
</dbReference>
<dbReference type="InterPro" id="IPR038375">
    <property type="entry name" value="NDUFAF7_sf"/>
</dbReference>
<dbReference type="InterPro" id="IPR029063">
    <property type="entry name" value="SAM-dependent_MTases_sf"/>
</dbReference>
<gene>
    <name evidence="8" type="ORF">PDE001_LOCUS576</name>
</gene>
<sequence>MIEVKGPLTVAEFMTRALSHPDQGYYMKKDVFGSQGDFTTAPEISQMFGELIAVWCVATWKQMGMPSHIQVVEMGPGRGTLMTDFLRAAKSFPSFYNAIEIHMVEISPAMQKIQQETLKCKPIDDKTMLENRMRLPDNGPMICWHADFANVPHGPSLMIAQEFFDALPVHQFEYTDRGWCERLVDVDFENGGDHFRFVLSPGPTPATRVYIGREKLFDPTTALSHVSETHRSGVEDLKKMEETVIRRLDVADVAGTPVRTVQAQVGDKIEISPVSIALVQDMAKRIAQWGGGALIVDYGYDHPSELSLRGIKSHEFVSVLREPGDVDLSIDVDFATLRRFATAEPKVQSFGPVGRGTFLKNMGIEHRLTMLLQNTESDKVQQDLFSSYERLVRSEQMGTIFKVMALTHTDVGHPVGFEKIPGPQQLDNDEV</sequence>
<dbReference type="EMBL" id="CANTFM010000095">
    <property type="protein sequence ID" value="CAI5711191.1"/>
    <property type="molecule type" value="Genomic_DNA"/>
</dbReference>
<dbReference type="Pfam" id="PF02636">
    <property type="entry name" value="Methyltransf_28"/>
    <property type="match status" value="1"/>
</dbReference>
<dbReference type="Gene3D" id="3.40.50.12710">
    <property type="match status" value="1"/>
</dbReference>
<evidence type="ECO:0000256" key="5">
    <source>
        <dbReference type="ARBA" id="ARBA00023128"/>
    </source>
</evidence>
<comment type="similarity">
    <text evidence="2 7">Belongs to the NDUFAF7 family.</text>
</comment>
<evidence type="ECO:0000313" key="8">
    <source>
        <dbReference type="EMBL" id="CAI5711191.1"/>
    </source>
</evidence>
<dbReference type="EC" id="2.1.1.320" evidence="7"/>
<keyword evidence="9" id="KW-1185">Reference proteome</keyword>
<dbReference type="Proteomes" id="UP001162029">
    <property type="component" value="Unassembled WGS sequence"/>
</dbReference>
<proteinExistence type="inferred from homology"/>
<dbReference type="GO" id="GO:0035243">
    <property type="term" value="F:protein-arginine omega-N symmetric methyltransferase activity"/>
    <property type="evidence" value="ECO:0007669"/>
    <property type="project" value="UniProtKB-EC"/>
</dbReference>
<dbReference type="GO" id="GO:0005739">
    <property type="term" value="C:mitochondrion"/>
    <property type="evidence" value="ECO:0007669"/>
    <property type="project" value="UniProtKB-SubCell"/>
</dbReference>
<dbReference type="GO" id="GO:0032259">
    <property type="term" value="P:methylation"/>
    <property type="evidence" value="ECO:0007669"/>
    <property type="project" value="UniProtKB-KW"/>
</dbReference>
<name>A0AAV0SYT8_9STRA</name>
<protein>
    <recommendedName>
        <fullName evidence="7">Protein arginine methyltransferase NDUFAF7</fullName>
        <ecNumber evidence="7">2.1.1.320</ecNumber>
    </recommendedName>
</protein>
<keyword evidence="3 7" id="KW-0489">Methyltransferase</keyword>
<evidence type="ECO:0000313" key="9">
    <source>
        <dbReference type="Proteomes" id="UP001162029"/>
    </source>
</evidence>
<comment type="catalytic activity">
    <reaction evidence="6 7">
        <text>L-arginyl-[protein] + 2 S-adenosyl-L-methionine = N(omega),N(omega)'-dimethyl-L-arginyl-[protein] + 2 S-adenosyl-L-homocysteine + 2 H(+)</text>
        <dbReference type="Rhea" id="RHEA:48108"/>
        <dbReference type="Rhea" id="RHEA-COMP:10532"/>
        <dbReference type="Rhea" id="RHEA-COMP:11992"/>
        <dbReference type="ChEBI" id="CHEBI:15378"/>
        <dbReference type="ChEBI" id="CHEBI:29965"/>
        <dbReference type="ChEBI" id="CHEBI:57856"/>
        <dbReference type="ChEBI" id="CHEBI:59789"/>
        <dbReference type="ChEBI" id="CHEBI:88221"/>
        <dbReference type="EC" id="2.1.1.320"/>
    </reaction>
</comment>
<evidence type="ECO:0000256" key="6">
    <source>
        <dbReference type="ARBA" id="ARBA00048612"/>
    </source>
</evidence>
<dbReference type="PANTHER" id="PTHR12049:SF7">
    <property type="entry name" value="PROTEIN ARGININE METHYLTRANSFERASE NDUFAF7, MITOCHONDRIAL"/>
    <property type="match status" value="1"/>
</dbReference>
<reference evidence="8" key="1">
    <citation type="submission" date="2022-12" db="EMBL/GenBank/DDBJ databases">
        <authorList>
            <person name="Webb A."/>
        </authorList>
    </citation>
    <scope>NUCLEOTIDE SEQUENCE</scope>
    <source>
        <strain evidence="8">Pd1</strain>
    </source>
</reference>
<evidence type="ECO:0000256" key="2">
    <source>
        <dbReference type="ARBA" id="ARBA00005891"/>
    </source>
</evidence>
<organism evidence="8 9">
    <name type="scientific">Peronospora destructor</name>
    <dbReference type="NCBI Taxonomy" id="86335"/>
    <lineage>
        <taxon>Eukaryota</taxon>
        <taxon>Sar</taxon>
        <taxon>Stramenopiles</taxon>
        <taxon>Oomycota</taxon>
        <taxon>Peronosporomycetes</taxon>
        <taxon>Peronosporales</taxon>
        <taxon>Peronosporaceae</taxon>
        <taxon>Peronospora</taxon>
    </lineage>
</organism>
<evidence type="ECO:0000256" key="3">
    <source>
        <dbReference type="ARBA" id="ARBA00022603"/>
    </source>
</evidence>
<evidence type="ECO:0000256" key="1">
    <source>
        <dbReference type="ARBA" id="ARBA00004173"/>
    </source>
</evidence>
<comment type="caution">
    <text evidence="8">The sequence shown here is derived from an EMBL/GenBank/DDBJ whole genome shotgun (WGS) entry which is preliminary data.</text>
</comment>